<evidence type="ECO:0000313" key="2">
    <source>
        <dbReference type="EnsemblProtists" id="PYU1_T009022"/>
    </source>
</evidence>
<dbReference type="HOGENOM" id="CLU_027999_0_0_1"/>
<dbReference type="Proteomes" id="UP000019132">
    <property type="component" value="Unassembled WGS sequence"/>
</dbReference>
<evidence type="ECO:0000256" key="1">
    <source>
        <dbReference type="SAM" id="MobiDB-lite"/>
    </source>
</evidence>
<reference evidence="3" key="2">
    <citation type="submission" date="2010-04" db="EMBL/GenBank/DDBJ databases">
        <authorList>
            <person name="Buell R."/>
            <person name="Hamilton J."/>
            <person name="Hostetler J."/>
        </authorList>
    </citation>
    <scope>NUCLEOTIDE SEQUENCE [LARGE SCALE GENOMIC DNA]</scope>
    <source>
        <strain evidence="3">DAOM:BR144</strain>
    </source>
</reference>
<dbReference type="PANTHER" id="PTHR10098:SF108">
    <property type="entry name" value="TETRATRICOPEPTIDE REPEAT PROTEIN 28"/>
    <property type="match status" value="1"/>
</dbReference>
<dbReference type="InterPro" id="IPR011990">
    <property type="entry name" value="TPR-like_helical_dom_sf"/>
</dbReference>
<keyword evidence="3" id="KW-1185">Reference proteome</keyword>
<feature type="region of interest" description="Disordered" evidence="1">
    <location>
        <begin position="82"/>
        <end position="101"/>
    </location>
</feature>
<dbReference type="VEuPathDB" id="FungiDB:PYU1_G009004"/>
<dbReference type="SUPFAM" id="SSF48452">
    <property type="entry name" value="TPR-like"/>
    <property type="match status" value="1"/>
</dbReference>
<dbReference type="SMART" id="SM00028">
    <property type="entry name" value="TPR"/>
    <property type="match status" value="4"/>
</dbReference>
<reference evidence="2" key="3">
    <citation type="submission" date="2015-02" db="UniProtKB">
        <authorList>
            <consortium name="EnsemblProtists"/>
        </authorList>
    </citation>
    <scope>IDENTIFICATION</scope>
    <source>
        <strain evidence="2">DAOM BR144</strain>
    </source>
</reference>
<evidence type="ECO:0008006" key="4">
    <source>
        <dbReference type="Google" id="ProtNLM"/>
    </source>
</evidence>
<dbReference type="EnsemblProtists" id="PYU1_T009022">
    <property type="protein sequence ID" value="PYU1_T009022"/>
    <property type="gene ID" value="PYU1_G009004"/>
</dbReference>
<dbReference type="PANTHER" id="PTHR10098">
    <property type="entry name" value="RAPSYN-RELATED"/>
    <property type="match status" value="1"/>
</dbReference>
<feature type="region of interest" description="Disordered" evidence="1">
    <location>
        <begin position="477"/>
        <end position="498"/>
    </location>
</feature>
<dbReference type="InParanoid" id="K3WVM4"/>
<evidence type="ECO:0000313" key="3">
    <source>
        <dbReference type="Proteomes" id="UP000019132"/>
    </source>
</evidence>
<name>K3WVM4_GLOUD</name>
<organism evidence="2 3">
    <name type="scientific">Globisporangium ultimum (strain ATCC 200006 / CBS 805.95 / DAOM BR144)</name>
    <name type="common">Pythium ultimum</name>
    <dbReference type="NCBI Taxonomy" id="431595"/>
    <lineage>
        <taxon>Eukaryota</taxon>
        <taxon>Sar</taxon>
        <taxon>Stramenopiles</taxon>
        <taxon>Oomycota</taxon>
        <taxon>Peronosporomycetes</taxon>
        <taxon>Pythiales</taxon>
        <taxon>Pythiaceae</taxon>
        <taxon>Globisporangium</taxon>
    </lineage>
</organism>
<dbReference type="Gene3D" id="1.25.40.10">
    <property type="entry name" value="Tetratricopeptide repeat domain"/>
    <property type="match status" value="2"/>
</dbReference>
<dbReference type="eggNOG" id="ENOG502S7D9">
    <property type="taxonomic scope" value="Eukaryota"/>
</dbReference>
<accession>K3WVM4</accession>
<reference evidence="3" key="1">
    <citation type="journal article" date="2010" name="Genome Biol.">
        <title>Genome sequence of the necrotrophic plant pathogen Pythium ultimum reveals original pathogenicity mechanisms and effector repertoire.</title>
        <authorList>
            <person name="Levesque C.A."/>
            <person name="Brouwer H."/>
            <person name="Cano L."/>
            <person name="Hamilton J.P."/>
            <person name="Holt C."/>
            <person name="Huitema E."/>
            <person name="Raffaele S."/>
            <person name="Robideau G.P."/>
            <person name="Thines M."/>
            <person name="Win J."/>
            <person name="Zerillo M.M."/>
            <person name="Beakes G.W."/>
            <person name="Boore J.L."/>
            <person name="Busam D."/>
            <person name="Dumas B."/>
            <person name="Ferriera S."/>
            <person name="Fuerstenberg S.I."/>
            <person name="Gachon C.M."/>
            <person name="Gaulin E."/>
            <person name="Govers F."/>
            <person name="Grenville-Briggs L."/>
            <person name="Horner N."/>
            <person name="Hostetler J."/>
            <person name="Jiang R.H."/>
            <person name="Johnson J."/>
            <person name="Krajaejun T."/>
            <person name="Lin H."/>
            <person name="Meijer H.J."/>
            <person name="Moore B."/>
            <person name="Morris P."/>
            <person name="Phuntmart V."/>
            <person name="Puiu D."/>
            <person name="Shetty J."/>
            <person name="Stajich J.E."/>
            <person name="Tripathy S."/>
            <person name="Wawra S."/>
            <person name="van West P."/>
            <person name="Whitty B.R."/>
            <person name="Coutinho P.M."/>
            <person name="Henrissat B."/>
            <person name="Martin F."/>
            <person name="Thomas P.D."/>
            <person name="Tyler B.M."/>
            <person name="De Vries R.P."/>
            <person name="Kamoun S."/>
            <person name="Yandell M."/>
            <person name="Tisserat N."/>
            <person name="Buell C.R."/>
        </authorList>
    </citation>
    <scope>NUCLEOTIDE SEQUENCE</scope>
    <source>
        <strain evidence="3">DAOM:BR144</strain>
    </source>
</reference>
<proteinExistence type="predicted"/>
<sequence>MEFAKQAARLADEIQDSTLQSRTHNNLALLCFERREFSTALHHLLTAFRATNEIQDFQHQAVVKYHLGLVLSKLETSVELPESSQTLDNSPLQRSPAPVGSGEDIVAAKAKDSNRSNTVRHSSSKKLIPDQVLTTAKDCFLQTETLVDVLPRQDPVLQVLAHGCRGEAEYYAGEFHTAEAEFSIALQRLQEILYPEQHKVKTGSTTTATSKTTSIQAIQATEVIKIQGFLLSYMGCTQLVEGKFELAKESHQCDLEMALKHEDIHAQLRAMRNLALVYNSTQRYHDAIPLWREVLEIASVLQNKADQMMAYSGLGIAMKELRVTDQKGEFKELLDIKENNPLHIFLRQRALAIELGDKNQQIIAQRHVVSTYEFPDSSIDIEQRLAECDTLVRLCEQYENLQYRGDAYRSLANALTAQVARLGARGARFAEAVNVLTQKRNSVCTKYQEATKTLKAATAAMILAANDDDMNTLGLKKLHQEDKHPRPPVTRVDILQRR</sequence>
<dbReference type="EMBL" id="GL376599">
    <property type="status" value="NOT_ANNOTATED_CDS"/>
    <property type="molecule type" value="Genomic_DNA"/>
</dbReference>
<dbReference type="AlphaFoldDB" id="K3WVM4"/>
<dbReference type="InterPro" id="IPR019734">
    <property type="entry name" value="TPR_rpt"/>
</dbReference>
<protein>
    <recommendedName>
        <fullName evidence="4">MalT-like TPR region domain-containing protein</fullName>
    </recommendedName>
</protein>
<feature type="compositionally biased region" description="Polar residues" evidence="1">
    <location>
        <begin position="82"/>
        <end position="93"/>
    </location>
</feature>